<gene>
    <name evidence="1" type="ORF">B4098_0705</name>
</gene>
<evidence type="ECO:0000313" key="1">
    <source>
        <dbReference type="EMBL" id="KYC63361.1"/>
    </source>
</evidence>
<name>A0A150K1X2_HEYCO</name>
<sequence length="55" mass="6245">MQVFLWLVRADGVCKYGQIGDSSRGPVYGLNASTGINPDRMDAFWRWLCRTYCAV</sequence>
<protein>
    <submittedName>
        <fullName evidence="1">Uncharacterized protein</fullName>
    </submittedName>
</protein>
<accession>A0A150K1X2</accession>
<proteinExistence type="predicted"/>
<comment type="caution">
    <text evidence="1">The sequence shown here is derived from an EMBL/GenBank/DDBJ whole genome shotgun (WGS) entry which is preliminary data.</text>
</comment>
<dbReference type="Proteomes" id="UP000075288">
    <property type="component" value="Unassembled WGS sequence"/>
</dbReference>
<dbReference type="AlphaFoldDB" id="A0A150K1X2"/>
<dbReference type="PATRIC" id="fig|1398.26.peg.2708"/>
<reference evidence="1 2" key="1">
    <citation type="submission" date="2016-01" db="EMBL/GenBank/DDBJ databases">
        <title>Genome Sequences of Twelve Sporeforming Bacillus Species Isolated from Foods.</title>
        <authorList>
            <person name="Berendsen E.M."/>
            <person name="Wells-Bennik M.H."/>
            <person name="Krawcyk A.O."/>
            <person name="De Jong A."/>
            <person name="Holsappel S."/>
            <person name="Eijlander R.T."/>
            <person name="Kuipers O.P."/>
        </authorList>
    </citation>
    <scope>NUCLEOTIDE SEQUENCE [LARGE SCALE GENOMIC DNA]</scope>
    <source>
        <strain evidence="1 2">B4098</strain>
    </source>
</reference>
<dbReference type="EMBL" id="LQYG01000040">
    <property type="protein sequence ID" value="KYC63361.1"/>
    <property type="molecule type" value="Genomic_DNA"/>
</dbReference>
<evidence type="ECO:0000313" key="2">
    <source>
        <dbReference type="Proteomes" id="UP000075288"/>
    </source>
</evidence>
<organism evidence="1 2">
    <name type="scientific">Heyndrickxia coagulans</name>
    <name type="common">Weizmannia coagulans</name>
    <dbReference type="NCBI Taxonomy" id="1398"/>
    <lineage>
        <taxon>Bacteria</taxon>
        <taxon>Bacillati</taxon>
        <taxon>Bacillota</taxon>
        <taxon>Bacilli</taxon>
        <taxon>Bacillales</taxon>
        <taxon>Bacillaceae</taxon>
        <taxon>Heyndrickxia</taxon>
    </lineage>
</organism>